<dbReference type="GO" id="GO:0005524">
    <property type="term" value="F:ATP binding"/>
    <property type="evidence" value="ECO:0007669"/>
    <property type="project" value="UniProtKB-KW"/>
</dbReference>
<evidence type="ECO:0000259" key="18">
    <source>
        <dbReference type="Pfam" id="PF02887"/>
    </source>
</evidence>
<dbReference type="Pfam" id="PF00224">
    <property type="entry name" value="PK"/>
    <property type="match status" value="1"/>
</dbReference>
<dbReference type="SUPFAM" id="SSF52935">
    <property type="entry name" value="PK C-terminal domain-like"/>
    <property type="match status" value="1"/>
</dbReference>
<comment type="cofactor">
    <cofactor evidence="2">
        <name>K(+)</name>
        <dbReference type="ChEBI" id="CHEBI:29103"/>
    </cofactor>
</comment>
<dbReference type="PANTHER" id="PTHR11817">
    <property type="entry name" value="PYRUVATE KINASE"/>
    <property type="match status" value="1"/>
</dbReference>
<dbReference type="Gene3D" id="3.20.20.60">
    <property type="entry name" value="Phosphoenolpyruvate-binding domains"/>
    <property type="match status" value="1"/>
</dbReference>
<dbReference type="SUPFAM" id="SSF51621">
    <property type="entry name" value="Phosphoenolpyruvate/pyruvate domain"/>
    <property type="match status" value="1"/>
</dbReference>
<dbReference type="OrthoDB" id="9812123at2"/>
<evidence type="ECO:0000256" key="15">
    <source>
        <dbReference type="NCBIfam" id="TIGR01064"/>
    </source>
</evidence>
<dbReference type="NCBIfam" id="NF004978">
    <property type="entry name" value="PRK06354.1"/>
    <property type="match status" value="1"/>
</dbReference>
<comment type="catalytic activity">
    <reaction evidence="16">
        <text>pyruvate + ATP = phosphoenolpyruvate + ADP + H(+)</text>
        <dbReference type="Rhea" id="RHEA:18157"/>
        <dbReference type="ChEBI" id="CHEBI:15361"/>
        <dbReference type="ChEBI" id="CHEBI:15378"/>
        <dbReference type="ChEBI" id="CHEBI:30616"/>
        <dbReference type="ChEBI" id="CHEBI:58702"/>
        <dbReference type="ChEBI" id="CHEBI:456216"/>
        <dbReference type="EC" id="2.7.1.40"/>
    </reaction>
</comment>
<dbReference type="PROSITE" id="PS00110">
    <property type="entry name" value="PYRUVATE_KINASE"/>
    <property type="match status" value="1"/>
</dbReference>
<evidence type="ECO:0000256" key="16">
    <source>
        <dbReference type="RuleBase" id="RU000504"/>
    </source>
</evidence>
<dbReference type="InterPro" id="IPR015806">
    <property type="entry name" value="Pyrv_Knase_insert_dom_sf"/>
</dbReference>
<evidence type="ECO:0000256" key="13">
    <source>
        <dbReference type="ARBA" id="ARBA00023152"/>
    </source>
</evidence>
<dbReference type="GO" id="GO:0004743">
    <property type="term" value="F:pyruvate kinase activity"/>
    <property type="evidence" value="ECO:0007669"/>
    <property type="project" value="UniProtKB-UniRule"/>
</dbReference>
<evidence type="ECO:0000256" key="11">
    <source>
        <dbReference type="ARBA" id="ARBA00022840"/>
    </source>
</evidence>
<dbReference type="InterPro" id="IPR036918">
    <property type="entry name" value="Pyrv_Knase_C_sf"/>
</dbReference>
<dbReference type="Proteomes" id="UP000248395">
    <property type="component" value="Unassembled WGS sequence"/>
</dbReference>
<keyword evidence="14 19" id="KW-0670">Pyruvate</keyword>
<dbReference type="RefSeq" id="WP_110313410.1">
    <property type="nucleotide sequence ID" value="NZ_QJKC01000009.1"/>
</dbReference>
<dbReference type="InterPro" id="IPR018209">
    <property type="entry name" value="Pyrv_Knase_AS"/>
</dbReference>
<evidence type="ECO:0000256" key="3">
    <source>
        <dbReference type="ARBA" id="ARBA00004997"/>
    </source>
</evidence>
<feature type="domain" description="Pyruvate kinase barrel" evidence="17">
    <location>
        <begin position="3"/>
        <end position="320"/>
    </location>
</feature>
<evidence type="ECO:0000256" key="6">
    <source>
        <dbReference type="ARBA" id="ARBA00018587"/>
    </source>
</evidence>
<dbReference type="FunFam" id="3.20.20.60:FF:000025">
    <property type="entry name" value="Pyruvate kinase"/>
    <property type="match status" value="1"/>
</dbReference>
<evidence type="ECO:0000256" key="14">
    <source>
        <dbReference type="ARBA" id="ARBA00023317"/>
    </source>
</evidence>
<evidence type="ECO:0000256" key="7">
    <source>
        <dbReference type="ARBA" id="ARBA00022679"/>
    </source>
</evidence>
<evidence type="ECO:0000313" key="19">
    <source>
        <dbReference type="EMBL" id="PXX46284.1"/>
    </source>
</evidence>
<keyword evidence="13 16" id="KW-0324">Glycolysis</keyword>
<gene>
    <name evidence="19" type="ORF">DFR38_109126</name>
</gene>
<evidence type="ECO:0000256" key="5">
    <source>
        <dbReference type="ARBA" id="ARBA00012142"/>
    </source>
</evidence>
<dbReference type="Gene3D" id="2.40.33.10">
    <property type="entry name" value="PK beta-barrel domain-like"/>
    <property type="match status" value="1"/>
</dbReference>
<reference evidence="19 20" key="1">
    <citation type="submission" date="2018-05" db="EMBL/GenBank/DDBJ databases">
        <title>Genomic Encyclopedia of Type Strains, Phase IV (KMG-IV): sequencing the most valuable type-strain genomes for metagenomic binning, comparative biology and taxonomic classification.</title>
        <authorList>
            <person name="Goeker M."/>
        </authorList>
    </citation>
    <scope>NUCLEOTIDE SEQUENCE [LARGE SCALE GENOMIC DNA]</scope>
    <source>
        <strain evidence="19 20">DSM 25134</strain>
    </source>
</reference>
<keyword evidence="7 16" id="KW-0808">Transferase</keyword>
<dbReference type="InterPro" id="IPR011037">
    <property type="entry name" value="Pyrv_Knase-like_insert_dom_sf"/>
</dbReference>
<evidence type="ECO:0000313" key="20">
    <source>
        <dbReference type="Proteomes" id="UP000248395"/>
    </source>
</evidence>
<evidence type="ECO:0000256" key="2">
    <source>
        <dbReference type="ARBA" id="ARBA00001958"/>
    </source>
</evidence>
<keyword evidence="9" id="KW-0547">Nucleotide-binding</keyword>
<evidence type="ECO:0000256" key="12">
    <source>
        <dbReference type="ARBA" id="ARBA00022842"/>
    </source>
</evidence>
<accession>A0A318JG51</accession>
<sequence length="469" mass="50368">MLRNTKILATLGPASSSPQQILALARAGVNVFRLNMSHGSHDDHRARLAAIRAAETAMGRPIGVLVDLQGPKLRIGTFPQGPVTVHTGQPYRFVLDQVDGDAEQVTLPHPEAFAALEHGHHILVNDGKLSFHVERVQDRVIHTTVAVGGELSDRKGFNLPQTILPLSAITPKDRKDAEFALQEGADWIALSFVQTAEDVRELRQMIGNSVGIVVKIEKPSAVDQLDEIAELADAVMVARGDLGVELPPEDVPVVQRRIVHQCRHLGRPVIVATQMLESMISAPTPTRAEANDVATAVYEGADAVMLSAETAAGSFPVEAVQIMDRVIRRVEGAPDYRRVMALDYSAAEAPGQADAIAACVRKVASILPVTVSAAFTTSGSTCLRLARERPHTPIMGISPRLDTARRLTLVWGVVAYNGPDAENLEDMVVKTTFCATKLGLAEQGKPMVIIAGVPFGTPGATNLLRIVYP</sequence>
<dbReference type="AlphaFoldDB" id="A0A318JG51"/>
<dbReference type="PRINTS" id="PR01050">
    <property type="entry name" value="PYRUVTKNASE"/>
</dbReference>
<dbReference type="GO" id="GO:0000287">
    <property type="term" value="F:magnesium ion binding"/>
    <property type="evidence" value="ECO:0007669"/>
    <property type="project" value="UniProtKB-UniRule"/>
</dbReference>
<evidence type="ECO:0000256" key="1">
    <source>
        <dbReference type="ARBA" id="ARBA00001946"/>
    </source>
</evidence>
<evidence type="ECO:0000256" key="10">
    <source>
        <dbReference type="ARBA" id="ARBA00022777"/>
    </source>
</evidence>
<keyword evidence="11" id="KW-0067">ATP-binding</keyword>
<dbReference type="EMBL" id="QJKC01000009">
    <property type="protein sequence ID" value="PXX46284.1"/>
    <property type="molecule type" value="Genomic_DNA"/>
</dbReference>
<dbReference type="InterPro" id="IPR015795">
    <property type="entry name" value="Pyrv_Knase_C"/>
</dbReference>
<comment type="similarity">
    <text evidence="4 16">Belongs to the pyruvate kinase family.</text>
</comment>
<feature type="domain" description="Pyruvate kinase C-terminal" evidence="18">
    <location>
        <begin position="354"/>
        <end position="467"/>
    </location>
</feature>
<dbReference type="GO" id="GO:0016301">
    <property type="term" value="F:kinase activity"/>
    <property type="evidence" value="ECO:0007669"/>
    <property type="project" value="UniProtKB-KW"/>
</dbReference>
<evidence type="ECO:0000259" key="17">
    <source>
        <dbReference type="Pfam" id="PF00224"/>
    </source>
</evidence>
<dbReference type="InterPro" id="IPR001697">
    <property type="entry name" value="Pyr_Knase"/>
</dbReference>
<dbReference type="UniPathway" id="UPA00109">
    <property type="reaction ID" value="UER00188"/>
</dbReference>
<dbReference type="NCBIfam" id="NF004491">
    <property type="entry name" value="PRK05826.1"/>
    <property type="match status" value="1"/>
</dbReference>
<dbReference type="NCBIfam" id="NF004886">
    <property type="entry name" value="PRK06247.1"/>
    <property type="match status" value="1"/>
</dbReference>
<dbReference type="NCBIfam" id="TIGR01064">
    <property type="entry name" value="pyruv_kin"/>
    <property type="match status" value="1"/>
</dbReference>
<name>A0A318JG51_9NEIS</name>
<dbReference type="Pfam" id="PF02887">
    <property type="entry name" value="PK_C"/>
    <property type="match status" value="1"/>
</dbReference>
<dbReference type="Gene3D" id="3.40.1380.20">
    <property type="entry name" value="Pyruvate kinase, C-terminal domain"/>
    <property type="match status" value="1"/>
</dbReference>
<comment type="pathway">
    <text evidence="3 16">Carbohydrate degradation; glycolysis; pyruvate from D-glyceraldehyde 3-phosphate: step 5/5.</text>
</comment>
<keyword evidence="12 16" id="KW-0460">Magnesium</keyword>
<protein>
    <recommendedName>
        <fullName evidence="6 15">Pyruvate kinase</fullName>
        <ecNumber evidence="5 15">2.7.1.40</ecNumber>
    </recommendedName>
</protein>
<dbReference type="GO" id="GO:0030955">
    <property type="term" value="F:potassium ion binding"/>
    <property type="evidence" value="ECO:0007669"/>
    <property type="project" value="UniProtKB-UniRule"/>
</dbReference>
<proteinExistence type="inferred from homology"/>
<dbReference type="InterPro" id="IPR015813">
    <property type="entry name" value="Pyrv/PenolPyrv_kinase-like_dom"/>
</dbReference>
<evidence type="ECO:0000256" key="4">
    <source>
        <dbReference type="ARBA" id="ARBA00008663"/>
    </source>
</evidence>
<keyword evidence="10 16" id="KW-0418">Kinase</keyword>
<organism evidence="19 20">
    <name type="scientific">Aquitalea magnusonii</name>
    <dbReference type="NCBI Taxonomy" id="332411"/>
    <lineage>
        <taxon>Bacteria</taxon>
        <taxon>Pseudomonadati</taxon>
        <taxon>Pseudomonadota</taxon>
        <taxon>Betaproteobacteria</taxon>
        <taxon>Neisseriales</taxon>
        <taxon>Chromobacteriaceae</taxon>
        <taxon>Aquitalea</taxon>
    </lineage>
</organism>
<keyword evidence="8" id="KW-0479">Metal-binding</keyword>
<dbReference type="InterPro" id="IPR015793">
    <property type="entry name" value="Pyrv_Knase_brl"/>
</dbReference>
<dbReference type="InterPro" id="IPR040442">
    <property type="entry name" value="Pyrv_kinase-like_dom_sf"/>
</dbReference>
<evidence type="ECO:0000256" key="8">
    <source>
        <dbReference type="ARBA" id="ARBA00022723"/>
    </source>
</evidence>
<dbReference type="FunFam" id="2.40.33.10:FF:000001">
    <property type="entry name" value="Pyruvate kinase"/>
    <property type="match status" value="1"/>
</dbReference>
<keyword evidence="20" id="KW-1185">Reference proteome</keyword>
<dbReference type="EC" id="2.7.1.40" evidence="5 15"/>
<comment type="cofactor">
    <cofactor evidence="1">
        <name>Mg(2+)</name>
        <dbReference type="ChEBI" id="CHEBI:18420"/>
    </cofactor>
</comment>
<dbReference type="SUPFAM" id="SSF50800">
    <property type="entry name" value="PK beta-barrel domain-like"/>
    <property type="match status" value="1"/>
</dbReference>
<evidence type="ECO:0000256" key="9">
    <source>
        <dbReference type="ARBA" id="ARBA00022741"/>
    </source>
</evidence>
<comment type="caution">
    <text evidence="19">The sequence shown here is derived from an EMBL/GenBank/DDBJ whole genome shotgun (WGS) entry which is preliminary data.</text>
</comment>